<name>A0A0V0H3K2_SOLCH</name>
<reference evidence="1" key="1">
    <citation type="submission" date="2015-12" db="EMBL/GenBank/DDBJ databases">
        <title>Gene expression during late stages of embryo sac development: a critical building block for successful pollen-pistil interactions.</title>
        <authorList>
            <person name="Liu Y."/>
            <person name="Joly V."/>
            <person name="Sabar M."/>
            <person name="Matton D.P."/>
        </authorList>
    </citation>
    <scope>NUCLEOTIDE SEQUENCE</scope>
</reference>
<evidence type="ECO:0000313" key="1">
    <source>
        <dbReference type="EMBL" id="JAP14553.1"/>
    </source>
</evidence>
<proteinExistence type="predicted"/>
<dbReference type="AlphaFoldDB" id="A0A0V0H3K2"/>
<dbReference type="EMBL" id="GEDG01026407">
    <property type="protein sequence ID" value="JAP14553.1"/>
    <property type="molecule type" value="Transcribed_RNA"/>
</dbReference>
<accession>A0A0V0H3K2</accession>
<protein>
    <submittedName>
        <fullName evidence="1">Putative ovule protein</fullName>
    </submittedName>
</protein>
<organism evidence="1">
    <name type="scientific">Solanum chacoense</name>
    <name type="common">Chaco potato</name>
    <dbReference type="NCBI Taxonomy" id="4108"/>
    <lineage>
        <taxon>Eukaryota</taxon>
        <taxon>Viridiplantae</taxon>
        <taxon>Streptophyta</taxon>
        <taxon>Embryophyta</taxon>
        <taxon>Tracheophyta</taxon>
        <taxon>Spermatophyta</taxon>
        <taxon>Magnoliopsida</taxon>
        <taxon>eudicotyledons</taxon>
        <taxon>Gunneridae</taxon>
        <taxon>Pentapetalae</taxon>
        <taxon>asterids</taxon>
        <taxon>lamiids</taxon>
        <taxon>Solanales</taxon>
        <taxon>Solanaceae</taxon>
        <taxon>Solanoideae</taxon>
        <taxon>Solaneae</taxon>
        <taxon>Solanum</taxon>
    </lineage>
</organism>
<sequence length="94" mass="11128">MIPHIIVQEYKQVKRSFTSIRETPKNNTVDAALKQHLYYYLSTIYNLQASKKLFYTKPNSHNCQTQLKQLRLKLLMHETLPFLISQASNKLFNN</sequence>